<keyword evidence="2" id="KW-0436">Ligase</keyword>
<dbReference type="GO" id="GO:0019098">
    <property type="term" value="P:reproductive behavior"/>
    <property type="evidence" value="ECO:0007669"/>
    <property type="project" value="UniProtKB-ARBA"/>
</dbReference>
<keyword evidence="3" id="KW-0547">Nucleotide-binding</keyword>
<dbReference type="GO" id="GO:0070740">
    <property type="term" value="F:tubulin-glutamic acid ligase activity"/>
    <property type="evidence" value="ECO:0007669"/>
    <property type="project" value="TreeGrafter"/>
</dbReference>
<name>A0A3P7PUT1_CYLGO</name>
<comment type="similarity">
    <text evidence="1">Belongs to the tubulin--tyrosine ligase family.</text>
</comment>
<sequence>MKDQLKFDFRVYAVIRSINPLSIYVSREGWNNYSIRTSCLYHNQIKAFQGSKRLLSTVFSQMTACGIRAKKLWHDVKLIVVKTVLAMLPELMIQYERTFSGMEGPQCFQIVGFDIMVRSDGFPILLEVNACPSLTIDHGGSDTEPRQRSVVDEVSFFRHPMICSSASLRMVELDIPKPIRTTGGIFAFLGQSRVHIYAICFFSGRYTRPIVGYQKICEVSWVNFERDCGYEGLFTPGGLEKKFHEICEYYEGNIQSEKGLFFHGFLSFMIYIADRQFSTVSLLKDRLQLLFDAVTNALRSKGVRSRRLRREEFDSKSGE</sequence>
<dbReference type="OrthoDB" id="202825at2759"/>
<dbReference type="GO" id="GO:0036064">
    <property type="term" value="C:ciliary basal body"/>
    <property type="evidence" value="ECO:0007669"/>
    <property type="project" value="TreeGrafter"/>
</dbReference>
<dbReference type="GO" id="GO:0015631">
    <property type="term" value="F:tubulin binding"/>
    <property type="evidence" value="ECO:0007669"/>
    <property type="project" value="TreeGrafter"/>
</dbReference>
<evidence type="ECO:0000313" key="5">
    <source>
        <dbReference type="EMBL" id="VDN21766.1"/>
    </source>
</evidence>
<evidence type="ECO:0000313" key="6">
    <source>
        <dbReference type="Proteomes" id="UP000271889"/>
    </source>
</evidence>
<dbReference type="EMBL" id="UYRV01105920">
    <property type="protein sequence ID" value="VDN21766.1"/>
    <property type="molecule type" value="Genomic_DNA"/>
</dbReference>
<dbReference type="AlphaFoldDB" id="A0A3P7PUT1"/>
<dbReference type="GO" id="GO:0000226">
    <property type="term" value="P:microtubule cytoskeleton organization"/>
    <property type="evidence" value="ECO:0007669"/>
    <property type="project" value="TreeGrafter"/>
</dbReference>
<gene>
    <name evidence="5" type="ORF">CGOC_LOCUS9132</name>
</gene>
<keyword evidence="4" id="KW-0067">ATP-binding</keyword>
<organism evidence="5 6">
    <name type="scientific">Cylicostephanus goldi</name>
    <name type="common">Nematode worm</name>
    <dbReference type="NCBI Taxonomy" id="71465"/>
    <lineage>
        <taxon>Eukaryota</taxon>
        <taxon>Metazoa</taxon>
        <taxon>Ecdysozoa</taxon>
        <taxon>Nematoda</taxon>
        <taxon>Chromadorea</taxon>
        <taxon>Rhabditida</taxon>
        <taxon>Rhabditina</taxon>
        <taxon>Rhabditomorpha</taxon>
        <taxon>Strongyloidea</taxon>
        <taxon>Strongylidae</taxon>
        <taxon>Cylicostephanus</taxon>
    </lineage>
</organism>
<dbReference type="Gene3D" id="3.30.470.20">
    <property type="entry name" value="ATP-grasp fold, B domain"/>
    <property type="match status" value="1"/>
</dbReference>
<accession>A0A3P7PUT1</accession>
<dbReference type="PANTHER" id="PTHR12241:SF154">
    <property type="entry name" value="TUBULIN POLYGLUTAMYLASE TTLL11"/>
    <property type="match status" value="1"/>
</dbReference>
<dbReference type="InterPro" id="IPR004344">
    <property type="entry name" value="TTL/TTLL_fam"/>
</dbReference>
<evidence type="ECO:0000256" key="3">
    <source>
        <dbReference type="ARBA" id="ARBA00022741"/>
    </source>
</evidence>
<protein>
    <recommendedName>
        <fullName evidence="7">Tubulin--tyrosine ligase-like protein 9</fullName>
    </recommendedName>
</protein>
<keyword evidence="6" id="KW-1185">Reference proteome</keyword>
<evidence type="ECO:0000256" key="1">
    <source>
        <dbReference type="ARBA" id="ARBA00006820"/>
    </source>
</evidence>
<dbReference type="PROSITE" id="PS51221">
    <property type="entry name" value="TTL"/>
    <property type="match status" value="1"/>
</dbReference>
<dbReference type="Proteomes" id="UP000271889">
    <property type="component" value="Unassembled WGS sequence"/>
</dbReference>
<proteinExistence type="inferred from homology"/>
<dbReference type="Pfam" id="PF03133">
    <property type="entry name" value="TTL"/>
    <property type="match status" value="1"/>
</dbReference>
<dbReference type="SUPFAM" id="SSF56059">
    <property type="entry name" value="Glutathione synthetase ATP-binding domain-like"/>
    <property type="match status" value="1"/>
</dbReference>
<evidence type="ECO:0008006" key="7">
    <source>
        <dbReference type="Google" id="ProtNLM"/>
    </source>
</evidence>
<evidence type="ECO:0000256" key="2">
    <source>
        <dbReference type="ARBA" id="ARBA00022598"/>
    </source>
</evidence>
<dbReference type="GO" id="GO:0005524">
    <property type="term" value="F:ATP binding"/>
    <property type="evidence" value="ECO:0007669"/>
    <property type="project" value="UniProtKB-KW"/>
</dbReference>
<evidence type="ECO:0000256" key="4">
    <source>
        <dbReference type="ARBA" id="ARBA00022840"/>
    </source>
</evidence>
<dbReference type="PANTHER" id="PTHR12241">
    <property type="entry name" value="TUBULIN POLYGLUTAMYLASE"/>
    <property type="match status" value="1"/>
</dbReference>
<reference evidence="5 6" key="1">
    <citation type="submission" date="2018-11" db="EMBL/GenBank/DDBJ databases">
        <authorList>
            <consortium name="Pathogen Informatics"/>
        </authorList>
    </citation>
    <scope>NUCLEOTIDE SEQUENCE [LARGE SCALE GENOMIC DNA]</scope>
</reference>